<proteinExistence type="predicted"/>
<keyword evidence="2" id="KW-1185">Reference proteome</keyword>
<gene>
    <name evidence="1" type="ORF">SAMN02745220_04795</name>
</gene>
<reference evidence="1 2" key="1">
    <citation type="submission" date="2016-12" db="EMBL/GenBank/DDBJ databases">
        <authorList>
            <person name="Song W.-J."/>
            <person name="Kurnit D.M."/>
        </authorList>
    </citation>
    <scope>NUCLEOTIDE SEQUENCE [LARGE SCALE GENOMIC DNA]</scope>
    <source>
        <strain evidence="1 2">DSM 18488</strain>
    </source>
</reference>
<evidence type="ECO:0000313" key="1">
    <source>
        <dbReference type="EMBL" id="SHO52838.1"/>
    </source>
</evidence>
<dbReference type="AlphaFoldDB" id="A0A1M7YJW4"/>
<protein>
    <submittedName>
        <fullName evidence="1">Uncharacterized protein</fullName>
    </submittedName>
</protein>
<sequence>MTISLGSITLDDEWVLRGLEADRVAVEVQRSDSGIQQLLIAPMVGGRSLELHGRLTMVVEEQVLVLSESMAPVLLIHPRFTGQVLITGEAFEFLVSELVDPPPNTERIGSIYLLEV</sequence>
<dbReference type="STRING" id="1121416.SAMN02745220_04795"/>
<name>A0A1M7YJW4_9BACT</name>
<organism evidence="1 2">
    <name type="scientific">Desulfopila aestuarii DSM 18488</name>
    <dbReference type="NCBI Taxonomy" id="1121416"/>
    <lineage>
        <taxon>Bacteria</taxon>
        <taxon>Pseudomonadati</taxon>
        <taxon>Thermodesulfobacteriota</taxon>
        <taxon>Desulfobulbia</taxon>
        <taxon>Desulfobulbales</taxon>
        <taxon>Desulfocapsaceae</taxon>
        <taxon>Desulfopila</taxon>
    </lineage>
</organism>
<accession>A0A1M7YJW4</accession>
<dbReference type="EMBL" id="FRFE01000042">
    <property type="protein sequence ID" value="SHO52838.1"/>
    <property type="molecule type" value="Genomic_DNA"/>
</dbReference>
<evidence type="ECO:0000313" key="2">
    <source>
        <dbReference type="Proteomes" id="UP000184603"/>
    </source>
</evidence>
<dbReference type="RefSeq" id="WP_073616442.1">
    <property type="nucleotide sequence ID" value="NZ_FRFE01000042.1"/>
</dbReference>
<dbReference type="Proteomes" id="UP000184603">
    <property type="component" value="Unassembled WGS sequence"/>
</dbReference>